<sequence length="131" mass="14669">MREKLIADSAFKRMPLFFNKSLVWLVAWNSPTVDAWSMLQAWHASRPQTEFTVQLRRSIAMSILGKRQRWFACFLSGLFAAIALSFAAITAVHQSAEASTNAWGNQTDITSVGVRVMAESASSHQAPNFYQ</sequence>
<keyword evidence="3" id="KW-1185">Reference proteome</keyword>
<comment type="caution">
    <text evidence="2">The sequence shown here is derived from an EMBL/GenBank/DDBJ whole genome shotgun (WGS) entry which is preliminary data.</text>
</comment>
<name>A0A2T1EPJ6_9CYAN</name>
<keyword evidence="1" id="KW-0472">Membrane</keyword>
<dbReference type="Proteomes" id="UP000239576">
    <property type="component" value="Unassembled WGS sequence"/>
</dbReference>
<evidence type="ECO:0000313" key="2">
    <source>
        <dbReference type="EMBL" id="PSB34667.1"/>
    </source>
</evidence>
<evidence type="ECO:0000256" key="1">
    <source>
        <dbReference type="SAM" id="Phobius"/>
    </source>
</evidence>
<gene>
    <name evidence="2" type="ORF">C7B82_01805</name>
</gene>
<dbReference type="EMBL" id="PVWK01000012">
    <property type="protein sequence ID" value="PSB34667.1"/>
    <property type="molecule type" value="Genomic_DNA"/>
</dbReference>
<reference evidence="3" key="1">
    <citation type="submission" date="2018-02" db="EMBL/GenBank/DDBJ databases">
        <authorList>
            <person name="Moore K."/>
            <person name="Momper L."/>
        </authorList>
    </citation>
    <scope>NUCLEOTIDE SEQUENCE [LARGE SCALE GENOMIC DNA]</scope>
    <source>
        <strain evidence="3">ULC18</strain>
    </source>
</reference>
<protein>
    <submittedName>
        <fullName evidence="2">Uncharacterized protein</fullName>
    </submittedName>
</protein>
<keyword evidence="1" id="KW-0812">Transmembrane</keyword>
<evidence type="ECO:0000313" key="3">
    <source>
        <dbReference type="Proteomes" id="UP000239576"/>
    </source>
</evidence>
<accession>A0A2T1EPJ6</accession>
<reference evidence="2 3" key="2">
    <citation type="submission" date="2018-03" db="EMBL/GenBank/DDBJ databases">
        <title>The ancient ancestry and fast evolution of plastids.</title>
        <authorList>
            <person name="Moore K.R."/>
            <person name="Magnabosco C."/>
            <person name="Momper L."/>
            <person name="Gold D.A."/>
            <person name="Bosak T."/>
            <person name="Fournier G.P."/>
        </authorList>
    </citation>
    <scope>NUCLEOTIDE SEQUENCE [LARGE SCALE GENOMIC DNA]</scope>
    <source>
        <strain evidence="2 3">ULC18</strain>
    </source>
</reference>
<proteinExistence type="predicted"/>
<feature type="transmembrane region" description="Helical" evidence="1">
    <location>
        <begin position="70"/>
        <end position="92"/>
    </location>
</feature>
<organism evidence="2 3">
    <name type="scientific">Stenomitos frigidus ULC18</name>
    <dbReference type="NCBI Taxonomy" id="2107698"/>
    <lineage>
        <taxon>Bacteria</taxon>
        <taxon>Bacillati</taxon>
        <taxon>Cyanobacteriota</taxon>
        <taxon>Cyanophyceae</taxon>
        <taxon>Leptolyngbyales</taxon>
        <taxon>Leptolyngbyaceae</taxon>
        <taxon>Stenomitos</taxon>
    </lineage>
</organism>
<dbReference type="AlphaFoldDB" id="A0A2T1EPJ6"/>
<keyword evidence="1" id="KW-1133">Transmembrane helix</keyword>